<dbReference type="GO" id="GO:0016020">
    <property type="term" value="C:membrane"/>
    <property type="evidence" value="ECO:0007669"/>
    <property type="project" value="UniProtKB-SubCell"/>
</dbReference>
<feature type="transmembrane region" description="Helical" evidence="7">
    <location>
        <begin position="680"/>
        <end position="699"/>
    </location>
</feature>
<feature type="transmembrane region" description="Helical" evidence="7">
    <location>
        <begin position="165"/>
        <end position="190"/>
    </location>
</feature>
<evidence type="ECO:0000256" key="3">
    <source>
        <dbReference type="ARBA" id="ARBA00022692"/>
    </source>
</evidence>
<keyword evidence="2" id="KW-0808">Transferase</keyword>
<keyword evidence="6" id="KW-0012">Acyltransferase</keyword>
<dbReference type="InterPro" id="IPR049941">
    <property type="entry name" value="LPLAT_7/PORCN-like"/>
</dbReference>
<dbReference type="PANTHER" id="PTHR13906">
    <property type="entry name" value="PORCUPINE"/>
    <property type="match status" value="1"/>
</dbReference>
<organism evidence="8 9">
    <name type="scientific">Aphanomyces euteiches</name>
    <dbReference type="NCBI Taxonomy" id="100861"/>
    <lineage>
        <taxon>Eukaryota</taxon>
        <taxon>Sar</taxon>
        <taxon>Stramenopiles</taxon>
        <taxon>Oomycota</taxon>
        <taxon>Saprolegniomycetes</taxon>
        <taxon>Saprolegniales</taxon>
        <taxon>Verrucalvaceae</taxon>
        <taxon>Aphanomyces</taxon>
    </lineage>
</organism>
<comment type="subcellular location">
    <subcellularLocation>
        <location evidence="1">Membrane</location>
        <topology evidence="1">Multi-pass membrane protein</topology>
    </subcellularLocation>
</comment>
<feature type="transmembrane region" description="Helical" evidence="7">
    <location>
        <begin position="350"/>
        <end position="372"/>
    </location>
</feature>
<feature type="transmembrane region" description="Helical" evidence="7">
    <location>
        <begin position="497"/>
        <end position="514"/>
    </location>
</feature>
<feature type="transmembrane region" description="Helical" evidence="7">
    <location>
        <begin position="636"/>
        <end position="656"/>
    </location>
</feature>
<evidence type="ECO:0000256" key="6">
    <source>
        <dbReference type="ARBA" id="ARBA00023315"/>
    </source>
</evidence>
<evidence type="ECO:0000256" key="4">
    <source>
        <dbReference type="ARBA" id="ARBA00022989"/>
    </source>
</evidence>
<feature type="transmembrane region" description="Helical" evidence="7">
    <location>
        <begin position="534"/>
        <end position="557"/>
    </location>
</feature>
<dbReference type="Pfam" id="PF03062">
    <property type="entry name" value="MBOAT"/>
    <property type="match status" value="2"/>
</dbReference>
<evidence type="ECO:0000256" key="2">
    <source>
        <dbReference type="ARBA" id="ARBA00022679"/>
    </source>
</evidence>
<evidence type="ECO:0000256" key="7">
    <source>
        <dbReference type="SAM" id="Phobius"/>
    </source>
</evidence>
<feature type="transmembrane region" description="Helical" evidence="7">
    <location>
        <begin position="564"/>
        <end position="583"/>
    </location>
</feature>
<dbReference type="GO" id="GO:0030258">
    <property type="term" value="P:lipid modification"/>
    <property type="evidence" value="ECO:0007669"/>
    <property type="project" value="TreeGrafter"/>
</dbReference>
<gene>
    <name evidence="8" type="ORF">Ae201684_007194</name>
</gene>
<comment type="caution">
    <text evidence="8">The sequence shown here is derived from an EMBL/GenBank/DDBJ whole genome shotgun (WGS) entry which is preliminary data.</text>
</comment>
<feature type="transmembrane region" description="Helical" evidence="7">
    <location>
        <begin position="442"/>
        <end position="466"/>
    </location>
</feature>
<feature type="transmembrane region" description="Helical" evidence="7">
    <location>
        <begin position="251"/>
        <end position="269"/>
    </location>
</feature>
<protein>
    <submittedName>
        <fullName evidence="8">Uncharacterized protein</fullName>
    </submittedName>
</protein>
<dbReference type="EMBL" id="VJMJ01000089">
    <property type="protein sequence ID" value="KAF0736171.1"/>
    <property type="molecule type" value="Genomic_DNA"/>
</dbReference>
<evidence type="ECO:0000256" key="5">
    <source>
        <dbReference type="ARBA" id="ARBA00023136"/>
    </source>
</evidence>
<accession>A0A6G0X801</accession>
<dbReference type="InterPro" id="IPR004299">
    <property type="entry name" value="MBOAT_fam"/>
</dbReference>
<feature type="transmembrane region" description="Helical" evidence="7">
    <location>
        <begin position="32"/>
        <end position="52"/>
    </location>
</feature>
<sequence length="944" mass="106538">MTTTSLSFIDSLVPGRAHVDAFAGQLGMPANVVRLVVGLVLGCVLAPLSHLVKAPNSRHLLNTVLGMAIGWFVFDVSLIHSLVPTLLTYTLMLLAPRQSVGQITSIILFTHLVASHAFREFFSGNIIWDGAQMVLTLKLSGTAISFGDGRLPNDKKSSSILRNQLVDFPSLLSLFGYVYFFPTFLVGPIFEFNEYMTWVSEARVAPLRVHLFTFGMLLVCITGHTISEVYFPILEMDKPTYYPDQPFAVRFFLQLVSAAFFKFRFYMVWQFGEAGGVLAGYGYNAKTQTWDGLQNNNVFLVELPVNLRVAINGWNSKVAKWLNTYVYQRVGHKNSKPTIVSTLSVFVASAAWHGLLPGYYAFFVMGGLGVEVGRHIRRRFRSYFHYTEDRSGHPWAPFFDFLDSKKGSPLAIFYDLGGLALSWFMMSYTSPSFVWLDMARCYRWWSTVYCIPHIMTFLTLAIFIATDSRVPQAKKMNVPGRDVIDEYASSVGFPVNMMRLVVGLIAGCVLAPLAHVCPTPTTRHVFNTAMGIAIAWFVFDVSVIHSIIPTLVTYCFIQWLPRATVGRVTAIFLFAYLLAAHIYREIYGGDIMWDAPQMVLTLKLTGTAISYGDGGAADKKSTSSSIRRNQITKKPLLLEIFGYVFFFPTFLVGPIFEYNEYMAWNDANQLPPLGVVLEKVFRLAICLVAFFAGVVYVPLTKMDSPDFYPNESTGTRIFLQLFAGDLYKFRFILVWQLGELGGVLAGYGFDPVTKNWHGLRNNDLFVTELPVNFRTAVNNWNMKVQKWLTTYVYERVGWKNGKPTTLSTLSVFVASAIWHGLHPGYYVFFVAAAMAIEVGRHIRRRFRPYFHYTDNREAHPLACFAECFNPKIASPLAIFYDIGGLVACWIFFYSFKPSFVWLNLSRCIQWWSTLYFIPQIALIASFVGLSLTAPKHASTAKKTQ</sequence>
<name>A0A6G0X801_9STRA</name>
<dbReference type="PANTHER" id="PTHR13906:SF4">
    <property type="entry name" value="LYSOPHOSPHOLIPID ACYLTRANSFERASE 6"/>
    <property type="match status" value="1"/>
</dbReference>
<reference evidence="8 9" key="1">
    <citation type="submission" date="2019-07" db="EMBL/GenBank/DDBJ databases">
        <title>Genomics analysis of Aphanomyces spp. identifies a new class of oomycete effector associated with host adaptation.</title>
        <authorList>
            <person name="Gaulin E."/>
        </authorList>
    </citation>
    <scope>NUCLEOTIDE SEQUENCE [LARGE SCALE GENOMIC DNA]</scope>
    <source>
        <strain evidence="8 9">ATCC 201684</strain>
    </source>
</reference>
<evidence type="ECO:0000313" key="8">
    <source>
        <dbReference type="EMBL" id="KAF0736171.1"/>
    </source>
</evidence>
<evidence type="ECO:0000313" key="9">
    <source>
        <dbReference type="Proteomes" id="UP000481153"/>
    </source>
</evidence>
<keyword evidence="3 7" id="KW-0812">Transmembrane</keyword>
<dbReference type="VEuPathDB" id="FungiDB:AeMF1_020559"/>
<keyword evidence="9" id="KW-1185">Reference proteome</keyword>
<evidence type="ECO:0000256" key="1">
    <source>
        <dbReference type="ARBA" id="ARBA00004141"/>
    </source>
</evidence>
<dbReference type="Proteomes" id="UP000481153">
    <property type="component" value="Unassembled WGS sequence"/>
</dbReference>
<feature type="transmembrane region" description="Helical" evidence="7">
    <location>
        <begin position="878"/>
        <end position="895"/>
    </location>
</feature>
<feature type="transmembrane region" description="Helical" evidence="7">
    <location>
        <begin position="825"/>
        <end position="842"/>
    </location>
</feature>
<feature type="transmembrane region" description="Helical" evidence="7">
    <location>
        <begin position="915"/>
        <end position="933"/>
    </location>
</feature>
<keyword evidence="5 7" id="KW-0472">Membrane</keyword>
<feature type="transmembrane region" description="Helical" evidence="7">
    <location>
        <begin position="64"/>
        <end position="87"/>
    </location>
</feature>
<keyword evidence="4 7" id="KW-1133">Transmembrane helix</keyword>
<feature type="transmembrane region" description="Helical" evidence="7">
    <location>
        <begin position="210"/>
        <end position="231"/>
    </location>
</feature>
<dbReference type="AlphaFoldDB" id="A0A6G0X801"/>
<proteinExistence type="predicted"/>
<dbReference type="GO" id="GO:0016746">
    <property type="term" value="F:acyltransferase activity"/>
    <property type="evidence" value="ECO:0007669"/>
    <property type="project" value="UniProtKB-KW"/>
</dbReference>